<reference evidence="1 2" key="1">
    <citation type="submission" date="2018-09" db="EMBL/GenBank/DDBJ databases">
        <title>Altererythrobacter spongiae sp. nov., isolated from a marine sponge.</title>
        <authorList>
            <person name="Zhuang L."/>
            <person name="Luo L."/>
        </authorList>
    </citation>
    <scope>NUCLEOTIDE SEQUENCE [LARGE SCALE GENOMIC DNA]</scope>
    <source>
        <strain evidence="1 2">HN-Y73</strain>
    </source>
</reference>
<evidence type="ECO:0000313" key="1">
    <source>
        <dbReference type="EMBL" id="RKF20769.1"/>
    </source>
</evidence>
<sequence length="108" mass="10599">MVRMSAFAHQLCPIAFMSSSDMVDMSWPACGSLTGVPVGAGAGTGAAWEPSRTGVFASAGAGFDCDAAGATGARTAVAVRDSIELLVGDGVALAEVSGAEGSALLSLF</sequence>
<dbReference type="Proteomes" id="UP000284395">
    <property type="component" value="Unassembled WGS sequence"/>
</dbReference>
<gene>
    <name evidence="1" type="ORF">D6851_11685</name>
</gene>
<name>A0A420EJ74_9SPHN</name>
<proteinExistence type="predicted"/>
<accession>A0A420EJ74</accession>
<protein>
    <submittedName>
        <fullName evidence="1">Uncharacterized protein</fullName>
    </submittedName>
</protein>
<comment type="caution">
    <text evidence="1">The sequence shown here is derived from an EMBL/GenBank/DDBJ whole genome shotgun (WGS) entry which is preliminary data.</text>
</comment>
<dbReference type="AlphaFoldDB" id="A0A420EJ74"/>
<keyword evidence="2" id="KW-1185">Reference proteome</keyword>
<dbReference type="EMBL" id="RAPF01000005">
    <property type="protein sequence ID" value="RKF20769.1"/>
    <property type="molecule type" value="Genomic_DNA"/>
</dbReference>
<organism evidence="1 2">
    <name type="scientific">Altericroceibacterium spongiae</name>
    <dbReference type="NCBI Taxonomy" id="2320269"/>
    <lineage>
        <taxon>Bacteria</taxon>
        <taxon>Pseudomonadati</taxon>
        <taxon>Pseudomonadota</taxon>
        <taxon>Alphaproteobacteria</taxon>
        <taxon>Sphingomonadales</taxon>
        <taxon>Erythrobacteraceae</taxon>
        <taxon>Altericroceibacterium</taxon>
    </lineage>
</organism>
<evidence type="ECO:0000313" key="2">
    <source>
        <dbReference type="Proteomes" id="UP000284395"/>
    </source>
</evidence>